<dbReference type="SUPFAM" id="SSF56219">
    <property type="entry name" value="DNase I-like"/>
    <property type="match status" value="1"/>
</dbReference>
<keyword evidence="3" id="KW-1185">Reference proteome</keyword>
<protein>
    <recommendedName>
        <fullName evidence="1">Reverse transcriptase domain-containing protein</fullName>
    </recommendedName>
</protein>
<dbReference type="Pfam" id="PF14529">
    <property type="entry name" value="Exo_endo_phos_2"/>
    <property type="match status" value="1"/>
</dbReference>
<dbReference type="OMA" id="CELFAVN"/>
<dbReference type="PANTHER" id="PTHR47510:SF3">
    <property type="entry name" value="ENDO_EXONUCLEASE_PHOSPHATASE DOMAIN-CONTAINING PROTEIN"/>
    <property type="match status" value="1"/>
</dbReference>
<proteinExistence type="predicted"/>
<dbReference type="InterPro" id="IPR000477">
    <property type="entry name" value="RT_dom"/>
</dbReference>
<feature type="domain" description="Reverse transcriptase" evidence="1">
    <location>
        <begin position="515"/>
        <end position="782"/>
    </location>
</feature>
<dbReference type="AlphaFoldDB" id="A0A672HNX1"/>
<dbReference type="Proteomes" id="UP000472267">
    <property type="component" value="Chromosome 23"/>
</dbReference>
<organism evidence="2 3">
    <name type="scientific">Salarias fasciatus</name>
    <name type="common">Jewelled blenny</name>
    <name type="synonym">Blennius fasciatus</name>
    <dbReference type="NCBI Taxonomy" id="181472"/>
    <lineage>
        <taxon>Eukaryota</taxon>
        <taxon>Metazoa</taxon>
        <taxon>Chordata</taxon>
        <taxon>Craniata</taxon>
        <taxon>Vertebrata</taxon>
        <taxon>Euteleostomi</taxon>
        <taxon>Actinopterygii</taxon>
        <taxon>Neopterygii</taxon>
        <taxon>Teleostei</taxon>
        <taxon>Neoteleostei</taxon>
        <taxon>Acanthomorphata</taxon>
        <taxon>Ovalentaria</taxon>
        <taxon>Blenniimorphae</taxon>
        <taxon>Blenniiformes</taxon>
        <taxon>Blennioidei</taxon>
        <taxon>Blenniidae</taxon>
        <taxon>Salariinae</taxon>
        <taxon>Salarias</taxon>
    </lineage>
</organism>
<dbReference type="CDD" id="cd01650">
    <property type="entry name" value="RT_nLTR_like"/>
    <property type="match status" value="1"/>
</dbReference>
<dbReference type="InParanoid" id="A0A672HNX1"/>
<dbReference type="InterPro" id="IPR036691">
    <property type="entry name" value="Endo/exonu/phosph_ase_sf"/>
</dbReference>
<evidence type="ECO:0000313" key="3">
    <source>
        <dbReference type="Proteomes" id="UP000472267"/>
    </source>
</evidence>
<reference evidence="2" key="3">
    <citation type="submission" date="2025-09" db="UniProtKB">
        <authorList>
            <consortium name="Ensembl"/>
        </authorList>
    </citation>
    <scope>IDENTIFICATION</scope>
</reference>
<dbReference type="GO" id="GO:0003824">
    <property type="term" value="F:catalytic activity"/>
    <property type="evidence" value="ECO:0007669"/>
    <property type="project" value="InterPro"/>
</dbReference>
<reference evidence="2" key="1">
    <citation type="submission" date="2019-06" db="EMBL/GenBank/DDBJ databases">
        <authorList>
            <consortium name="Wellcome Sanger Institute Data Sharing"/>
        </authorList>
    </citation>
    <scope>NUCLEOTIDE SEQUENCE [LARGE SCALE GENOMIC DNA]</scope>
</reference>
<dbReference type="InterPro" id="IPR005135">
    <property type="entry name" value="Endo/exonuclease/phosphatase"/>
</dbReference>
<evidence type="ECO:0000313" key="2">
    <source>
        <dbReference type="Ensembl" id="ENSSFAP00005030752.1"/>
    </source>
</evidence>
<evidence type="ECO:0000259" key="1">
    <source>
        <dbReference type="PROSITE" id="PS50878"/>
    </source>
</evidence>
<dbReference type="Gene3D" id="3.60.10.10">
    <property type="entry name" value="Endonuclease/exonuclease/phosphatase"/>
    <property type="match status" value="1"/>
</dbReference>
<accession>A0A672HNX1</accession>
<dbReference type="PANTHER" id="PTHR47510">
    <property type="entry name" value="REVERSE TRANSCRIPTASE DOMAIN-CONTAINING PROTEIN"/>
    <property type="match status" value="1"/>
</dbReference>
<reference evidence="2" key="2">
    <citation type="submission" date="2025-08" db="UniProtKB">
        <authorList>
            <consortium name="Ensembl"/>
        </authorList>
    </citation>
    <scope>IDENTIFICATION</scope>
</reference>
<name>A0A672HNX1_SALFA</name>
<dbReference type="PROSITE" id="PS50878">
    <property type="entry name" value="RT_POL"/>
    <property type="match status" value="1"/>
</dbReference>
<dbReference type="InterPro" id="IPR043502">
    <property type="entry name" value="DNA/RNA_pol_sf"/>
</dbReference>
<dbReference type="SUPFAM" id="SSF56672">
    <property type="entry name" value="DNA/RNA polymerases"/>
    <property type="match status" value="1"/>
</dbReference>
<sequence length="792" mass="92159">MDHIHELDRNLNDHLNSKDCEYYTEDTFNAQHIDADTLSIIHVNSRSLYSKLAEMNEYLNNFKKNFNIIAVTETWFRDDIMKEVTLNGCELFAVNRSGKRGGGVALYVSSDLKCKPVKDITLIENNGIEIITVEIISTTEKNILISCVYRPPDNCVQQFTDSLMERFERHRNKKQIICGDFNINLGNKNDYKVMDFLSAMNSMGLFHLIHKPTRITAKSATIIDNIFTNITGDIVLSGILQSDISDHLPIFAVCRYKHNIKQSKSTKMSRNRSVEALRALNEDLTKQNWDAVYVDDVNEAYNAFINTVIDLYNKNCALITNRKKSNDKPWMTKGIKNACKKKNYLYRNFLKEQTKEAENKYKKYKNKLVWIIRNRRKDYYSEQLNENRNNIKSTWGILNKVLNTKEEKNFYPKYFVKENIEIHDEKEITNEFCKYFTNVGPNLTVNISKNSNIDENLINNHMNSIFLEKVEKEEILKIVQNFGNKRSTDGEGLDMIIVKSIIEFVIEPFTYICNLSLTTGVFPDKMKLAKVIPLYKSGDKHNFSNYRPISLLPQFSKILEKVFSTRLDNFLQKHKILDNSQYGFRANHSTALAIMEFTEKIATEIDNNNYFLSIFIDLQKAFDVINHSKLLKKMNMYGIRGVAHHWLSSYLENRNQYVHINDTKSELWQIKCGVPQGSILGPKLFILYMNDFSKVSNLGKILFADDTTLFHSGKSIQEVTKVVNEELEVIKHWFDLNGLILNAKKTNFMLFNNKKEKVKVKLKIDGVEIHRVRETKFLGVMIDDDLKWKSHI</sequence>
<dbReference type="Ensembl" id="ENSSFAT00005031863.1">
    <property type="protein sequence ID" value="ENSSFAP00005030752.1"/>
    <property type="gene ID" value="ENSSFAG00005015617.1"/>
</dbReference>
<dbReference type="Pfam" id="PF00078">
    <property type="entry name" value="RVT_1"/>
    <property type="match status" value="1"/>
</dbReference>